<dbReference type="PANTHER" id="PTHR34360:SF2">
    <property type="entry name" value="MYOSIN HEAVY CHAIN-LIKE PROTEIN"/>
    <property type="match status" value="1"/>
</dbReference>
<comment type="caution">
    <text evidence="3">The sequence shown here is derived from an EMBL/GenBank/DDBJ whole genome shotgun (WGS) entry which is preliminary data.</text>
</comment>
<evidence type="ECO:0000313" key="3">
    <source>
        <dbReference type="EMBL" id="KAK3023046.1"/>
    </source>
</evidence>
<evidence type="ECO:0000256" key="1">
    <source>
        <dbReference type="SAM" id="Coils"/>
    </source>
</evidence>
<dbReference type="Proteomes" id="UP001188597">
    <property type="component" value="Unassembled WGS sequence"/>
</dbReference>
<feature type="chain" id="PRO_5041677776" evidence="2">
    <location>
        <begin position="24"/>
        <end position="301"/>
    </location>
</feature>
<feature type="signal peptide" evidence="2">
    <location>
        <begin position="1"/>
        <end position="23"/>
    </location>
</feature>
<keyword evidence="4" id="KW-1185">Reference proteome</keyword>
<reference evidence="3" key="1">
    <citation type="submission" date="2022-12" db="EMBL/GenBank/DDBJ databases">
        <title>Draft genome assemblies for two species of Escallonia (Escalloniales).</title>
        <authorList>
            <person name="Chanderbali A."/>
            <person name="Dervinis C."/>
            <person name="Anghel I."/>
            <person name="Soltis D."/>
            <person name="Soltis P."/>
            <person name="Zapata F."/>
        </authorList>
    </citation>
    <scope>NUCLEOTIDE SEQUENCE</scope>
    <source>
        <strain evidence="3">UCBG64.0493</strain>
        <tissue evidence="3">Leaf</tissue>
    </source>
</reference>
<keyword evidence="1" id="KW-0175">Coiled coil</keyword>
<feature type="coiled-coil region" evidence="1">
    <location>
        <begin position="159"/>
        <end position="214"/>
    </location>
</feature>
<protein>
    <submittedName>
        <fullName evidence="3">Uncharacterized protein</fullName>
    </submittedName>
</protein>
<gene>
    <name evidence="3" type="ORF">RJ639_044836</name>
</gene>
<organism evidence="3 4">
    <name type="scientific">Escallonia herrerae</name>
    <dbReference type="NCBI Taxonomy" id="1293975"/>
    <lineage>
        <taxon>Eukaryota</taxon>
        <taxon>Viridiplantae</taxon>
        <taxon>Streptophyta</taxon>
        <taxon>Embryophyta</taxon>
        <taxon>Tracheophyta</taxon>
        <taxon>Spermatophyta</taxon>
        <taxon>Magnoliopsida</taxon>
        <taxon>eudicotyledons</taxon>
        <taxon>Gunneridae</taxon>
        <taxon>Pentapetalae</taxon>
        <taxon>asterids</taxon>
        <taxon>campanulids</taxon>
        <taxon>Escalloniales</taxon>
        <taxon>Escalloniaceae</taxon>
        <taxon>Escallonia</taxon>
    </lineage>
</organism>
<evidence type="ECO:0000313" key="4">
    <source>
        <dbReference type="Proteomes" id="UP001188597"/>
    </source>
</evidence>
<dbReference type="PANTHER" id="PTHR34360">
    <property type="entry name" value="OS08G0519400 PROTEIN"/>
    <property type="match status" value="1"/>
</dbReference>
<dbReference type="EMBL" id="JAVXUP010000681">
    <property type="protein sequence ID" value="KAK3023046.1"/>
    <property type="molecule type" value="Genomic_DNA"/>
</dbReference>
<keyword evidence="2" id="KW-0732">Signal</keyword>
<proteinExistence type="predicted"/>
<accession>A0AA88W8L3</accession>
<evidence type="ECO:0000256" key="2">
    <source>
        <dbReference type="SAM" id="SignalP"/>
    </source>
</evidence>
<dbReference type="AlphaFoldDB" id="A0AA88W8L3"/>
<sequence length="301" mass="34152">MAVSLALLPAISLLLLFQCGSTALIPQLDAQPPCGNRPDRQLILELEDAKLKVDRFGNRPFNAHTSYQTPSNSSILQSIAVSLQSESILEESIQHLHAKILSIGQSEKLIEEMSRDIDYLQSALVSLKGDSSREDERLNVLEEEVRLLWAASRKNNFELHTLETKARDTEARLEVVTSQVEKMADIVAEQWIQIQQLEQALQITEMQILKVKRQGGSTRCTFVKFIKNLLNNHLETSRLMVDPYLSDKGFPLSSSLSRALHQLAKTFSAAQHYHHQGVRRKQPFLEFQKTLVHVSDDIFEK</sequence>
<name>A0AA88W8L3_9ASTE</name>